<evidence type="ECO:0000313" key="2">
    <source>
        <dbReference type="Proteomes" id="UP000301424"/>
    </source>
</evidence>
<gene>
    <name evidence="1" type="ORF">BcepSauron_155</name>
</gene>
<sequence>MRGGLKRGEGIHILPSSGKPHLCVDGYLAVFKTMGAAEKAAQRTGGQAYRSRVTRAFLVKYESVEQ</sequence>
<name>A0A482MLM6_9CAUD</name>
<proteinExistence type="predicted"/>
<reference evidence="1 2" key="1">
    <citation type="submission" date="2019-02" db="EMBL/GenBank/DDBJ databases">
        <title>Complete genome sequence of Burkholderia cenocepacia phage BcepSauron.</title>
        <authorList>
            <person name="Park K."/>
            <person name="Gonzalez C."/>
            <person name="Liu M."/>
            <person name="Gill J."/>
        </authorList>
    </citation>
    <scope>NUCLEOTIDE SEQUENCE [LARGE SCALE GENOMIC DNA]</scope>
</reference>
<dbReference type="EMBL" id="MK552141">
    <property type="protein sequence ID" value="QBQ74535.1"/>
    <property type="molecule type" value="Genomic_DNA"/>
</dbReference>
<dbReference type="Proteomes" id="UP000301424">
    <property type="component" value="Segment"/>
</dbReference>
<evidence type="ECO:0000313" key="1">
    <source>
        <dbReference type="EMBL" id="QBQ74535.1"/>
    </source>
</evidence>
<keyword evidence="2" id="KW-1185">Reference proteome</keyword>
<organism evidence="1 2">
    <name type="scientific">Burkholderia phage BcepSauron</name>
    <dbReference type="NCBI Taxonomy" id="2530033"/>
    <lineage>
        <taxon>Viruses</taxon>
        <taxon>Duplodnaviria</taxon>
        <taxon>Heunggongvirae</taxon>
        <taxon>Uroviricota</taxon>
        <taxon>Caudoviricetes</taxon>
        <taxon>Sarumanvirus</taxon>
        <taxon>Sarumanvirus bcepsauron</taxon>
    </lineage>
</organism>
<accession>A0A482MLM6</accession>
<protein>
    <submittedName>
        <fullName evidence="1">Uncharacterized protein</fullName>
    </submittedName>
</protein>